<proteinExistence type="predicted"/>
<dbReference type="EMBL" id="NUJQ01000022">
    <property type="protein sequence ID" value="PGQ07762.1"/>
    <property type="molecule type" value="Genomic_DNA"/>
</dbReference>
<evidence type="ECO:0000313" key="2">
    <source>
        <dbReference type="Proteomes" id="UP000221438"/>
    </source>
</evidence>
<protein>
    <submittedName>
        <fullName evidence="1">Uncharacterized protein</fullName>
    </submittedName>
</protein>
<dbReference type="AlphaFoldDB" id="A0A2B1DN55"/>
<gene>
    <name evidence="1" type="ORF">COA08_16625</name>
</gene>
<dbReference type="Proteomes" id="UP000221438">
    <property type="component" value="Unassembled WGS sequence"/>
</dbReference>
<name>A0A2B1DN55_BACCE</name>
<sequence>MLCFSRNYTFLQKKRFVISSSFIVIALLCAITFLTKPNTKLDSSTSSIETETITLSSSNKEEIRTFHSSSFNNSHIFKGDTDTGFEFSGLGDLNITIKNTGTNRFTYSIKFKKDRLVKHTLQPSESKSFTLRSLIANPLPRDYSLFAHNQDGSESSMSLEVQPQ</sequence>
<reference evidence="1 2" key="1">
    <citation type="submission" date="2017-09" db="EMBL/GenBank/DDBJ databases">
        <title>Large-scale bioinformatics analysis of Bacillus genomes uncovers conserved roles of natural products in bacterial physiology.</title>
        <authorList>
            <consortium name="Agbiome Team Llc"/>
            <person name="Bleich R.M."/>
            <person name="Grubbs K.J."/>
            <person name="Santa Maria K.C."/>
            <person name="Allen S.E."/>
            <person name="Farag S."/>
            <person name="Shank E.A."/>
            <person name="Bowers A."/>
        </authorList>
    </citation>
    <scope>NUCLEOTIDE SEQUENCE [LARGE SCALE GENOMIC DNA]</scope>
    <source>
        <strain evidence="1 2">AFS046104</strain>
    </source>
</reference>
<dbReference type="RefSeq" id="WP_097830242.1">
    <property type="nucleotide sequence ID" value="NZ_NTUE01000029.1"/>
</dbReference>
<evidence type="ECO:0000313" key="1">
    <source>
        <dbReference type="EMBL" id="PGQ07762.1"/>
    </source>
</evidence>
<organism evidence="1 2">
    <name type="scientific">Bacillus cereus</name>
    <dbReference type="NCBI Taxonomy" id="1396"/>
    <lineage>
        <taxon>Bacteria</taxon>
        <taxon>Bacillati</taxon>
        <taxon>Bacillota</taxon>
        <taxon>Bacilli</taxon>
        <taxon>Bacillales</taxon>
        <taxon>Bacillaceae</taxon>
        <taxon>Bacillus</taxon>
        <taxon>Bacillus cereus group</taxon>
    </lineage>
</organism>
<accession>A0A2B1DN55</accession>
<comment type="caution">
    <text evidence="1">The sequence shown here is derived from an EMBL/GenBank/DDBJ whole genome shotgun (WGS) entry which is preliminary data.</text>
</comment>